<evidence type="ECO:0000259" key="10">
    <source>
        <dbReference type="Pfam" id="PF04893"/>
    </source>
</evidence>
<evidence type="ECO:0000313" key="12">
    <source>
        <dbReference type="Proteomes" id="UP001149090"/>
    </source>
</evidence>
<dbReference type="OMA" id="SWIITMW"/>
<keyword evidence="4 9" id="KW-1133">Transmembrane helix</keyword>
<evidence type="ECO:0000313" key="11">
    <source>
        <dbReference type="EMBL" id="KAJ5070542.1"/>
    </source>
</evidence>
<dbReference type="Pfam" id="PF04893">
    <property type="entry name" value="Yip1"/>
    <property type="match status" value="1"/>
</dbReference>
<name>A0A9Q0R7X4_ANAIG</name>
<dbReference type="PANTHER" id="PTHR21236">
    <property type="entry name" value="GOLGI MEMBRANE PROTEIN YIP1"/>
    <property type="match status" value="1"/>
</dbReference>
<feature type="transmembrane region" description="Helical" evidence="9">
    <location>
        <begin position="190"/>
        <end position="212"/>
    </location>
</feature>
<evidence type="ECO:0000256" key="4">
    <source>
        <dbReference type="ARBA" id="ARBA00022989"/>
    </source>
</evidence>
<dbReference type="AlphaFoldDB" id="A0A9Q0R7X4"/>
<feature type="transmembrane region" description="Helical" evidence="9">
    <location>
        <begin position="158"/>
        <end position="178"/>
    </location>
</feature>
<evidence type="ECO:0000256" key="1">
    <source>
        <dbReference type="ARBA" id="ARBA00004653"/>
    </source>
</evidence>
<dbReference type="GO" id="GO:0048280">
    <property type="term" value="P:vesicle fusion with Golgi apparatus"/>
    <property type="evidence" value="ECO:0007669"/>
    <property type="project" value="TreeGrafter"/>
</dbReference>
<keyword evidence="6 9" id="KW-0472">Membrane</keyword>
<evidence type="ECO:0000256" key="6">
    <source>
        <dbReference type="ARBA" id="ARBA00023136"/>
    </source>
</evidence>
<dbReference type="InterPro" id="IPR006977">
    <property type="entry name" value="Yip1_dom"/>
</dbReference>
<feature type="transmembrane region" description="Helical" evidence="9">
    <location>
        <begin position="251"/>
        <end position="266"/>
    </location>
</feature>
<dbReference type="GO" id="GO:0006888">
    <property type="term" value="P:endoplasmic reticulum to Golgi vesicle-mediated transport"/>
    <property type="evidence" value="ECO:0007669"/>
    <property type="project" value="InterPro"/>
</dbReference>
<comment type="caution">
    <text evidence="9">Lacks conserved residue(s) required for the propagation of feature annotation.</text>
</comment>
<keyword evidence="12" id="KW-1185">Reference proteome</keyword>
<dbReference type="Proteomes" id="UP001149090">
    <property type="component" value="Unassembled WGS sequence"/>
</dbReference>
<dbReference type="OrthoDB" id="411251at2759"/>
<comment type="function">
    <text evidence="8">Involved in the maintenance of the Golgi structure.</text>
</comment>
<dbReference type="PANTHER" id="PTHR21236:SF7">
    <property type="entry name" value="PROTEIN YIPF4"/>
    <property type="match status" value="1"/>
</dbReference>
<protein>
    <recommendedName>
        <fullName evidence="9">Protein YIPF</fullName>
    </recommendedName>
</protein>
<evidence type="ECO:0000256" key="5">
    <source>
        <dbReference type="ARBA" id="ARBA00023034"/>
    </source>
</evidence>
<comment type="subcellular location">
    <subcellularLocation>
        <location evidence="1 9">Golgi apparatus membrane</location>
        <topology evidence="1 9">Multi-pass membrane protein</topology>
    </subcellularLocation>
    <subcellularLocation>
        <location evidence="7">Golgi apparatus</location>
        <location evidence="7">cis-Golgi network membrane</location>
    </subcellularLocation>
</comment>
<reference evidence="11" key="1">
    <citation type="submission" date="2022-10" db="EMBL/GenBank/DDBJ databases">
        <title>Novel sulphate-reducing endosymbionts in the free-living metamonad Anaeramoeba.</title>
        <authorList>
            <person name="Jerlstrom-Hultqvist J."/>
            <person name="Cepicka I."/>
            <person name="Gallot-Lavallee L."/>
            <person name="Salas-Leiva D."/>
            <person name="Curtis B.A."/>
            <person name="Zahonova K."/>
            <person name="Pipaliya S."/>
            <person name="Dacks J."/>
            <person name="Roger A.J."/>
        </authorList>
    </citation>
    <scope>NUCLEOTIDE SEQUENCE</scope>
    <source>
        <strain evidence="11">BMAN</strain>
    </source>
</reference>
<evidence type="ECO:0000256" key="2">
    <source>
        <dbReference type="ARBA" id="ARBA00010596"/>
    </source>
</evidence>
<dbReference type="EMBL" id="JAPDFW010000094">
    <property type="protein sequence ID" value="KAJ5070542.1"/>
    <property type="molecule type" value="Genomic_DNA"/>
</dbReference>
<evidence type="ECO:0000256" key="7">
    <source>
        <dbReference type="ARBA" id="ARBA00024188"/>
    </source>
</evidence>
<organism evidence="11 12">
    <name type="scientific">Anaeramoeba ignava</name>
    <name type="common">Anaerobic marine amoeba</name>
    <dbReference type="NCBI Taxonomy" id="1746090"/>
    <lineage>
        <taxon>Eukaryota</taxon>
        <taxon>Metamonada</taxon>
        <taxon>Anaeramoebidae</taxon>
        <taxon>Anaeramoeba</taxon>
    </lineage>
</organism>
<accession>A0A9Q0R7X4</accession>
<dbReference type="GO" id="GO:0005802">
    <property type="term" value="C:trans-Golgi network"/>
    <property type="evidence" value="ECO:0007669"/>
    <property type="project" value="TreeGrafter"/>
</dbReference>
<evidence type="ECO:0000256" key="8">
    <source>
        <dbReference type="ARBA" id="ARBA00037720"/>
    </source>
</evidence>
<dbReference type="InterPro" id="IPR045231">
    <property type="entry name" value="Yip1/4-like"/>
</dbReference>
<gene>
    <name evidence="11" type="ORF">M0811_10811</name>
</gene>
<evidence type="ECO:0000256" key="9">
    <source>
        <dbReference type="RuleBase" id="RU361264"/>
    </source>
</evidence>
<feature type="domain" description="Yip1" evidence="10">
    <location>
        <begin position="128"/>
        <end position="265"/>
    </location>
</feature>
<keyword evidence="5" id="KW-0333">Golgi apparatus</keyword>
<comment type="caution">
    <text evidence="11">The sequence shown here is derived from an EMBL/GenBank/DDBJ whole genome shotgun (WGS) entry which is preliminary data.</text>
</comment>
<keyword evidence="3 9" id="KW-0812">Transmembrane</keyword>
<comment type="similarity">
    <text evidence="2 9">Belongs to the YIP1 family.</text>
</comment>
<dbReference type="GO" id="GO:0000139">
    <property type="term" value="C:Golgi membrane"/>
    <property type="evidence" value="ECO:0007669"/>
    <property type="project" value="UniProtKB-SubCell"/>
</dbReference>
<proteinExistence type="inferred from homology"/>
<feature type="transmembrane region" description="Helical" evidence="9">
    <location>
        <begin position="218"/>
        <end position="239"/>
    </location>
</feature>
<evidence type="ECO:0000256" key="3">
    <source>
        <dbReference type="ARBA" id="ARBA00022692"/>
    </source>
</evidence>
<sequence>MAEDPNKNEDKFEENSLEFIANEIIPKENEEKTGKKENEMGNNLITKLGAKYLQQKYGWILSADEQESEDEDEEMSILEELEINPKKLVEKSLAIFQPSKNYNIFGEKDYLPDYENQKLNSDSNLIDMEDDSDDFWGPLICSLLFSVFSSSLKFKGTIWIIFVWFVGSLFISYVSTFLGSKCSFSRALSIIGYSLTPMTIANILNLLLFYFLGNSVTFFSYLIFFFSILYSTYCASTLIPQIDFHVSGKKYLLAYPIFLLFVYLISL</sequence>